<evidence type="ECO:0000256" key="1">
    <source>
        <dbReference type="ARBA" id="ARBA00004141"/>
    </source>
</evidence>
<dbReference type="PANTHER" id="PTHR30177">
    <property type="entry name" value="GLYCINE BETAINE/L-PROLINE TRANSPORT SYSTEM PERMEASE PROTEIN PROW"/>
    <property type="match status" value="1"/>
</dbReference>
<protein>
    <submittedName>
        <fullName evidence="8">ABC transporter permease</fullName>
    </submittedName>
</protein>
<dbReference type="GO" id="GO:0055085">
    <property type="term" value="P:transmembrane transport"/>
    <property type="evidence" value="ECO:0007669"/>
    <property type="project" value="InterPro"/>
</dbReference>
<dbReference type="SUPFAM" id="SSF161098">
    <property type="entry name" value="MetI-like"/>
    <property type="match status" value="1"/>
</dbReference>
<keyword evidence="3 6" id="KW-0812">Transmembrane</keyword>
<evidence type="ECO:0000259" key="7">
    <source>
        <dbReference type="PROSITE" id="PS50928"/>
    </source>
</evidence>
<gene>
    <name evidence="8" type="ORF">BHD05_09240</name>
</gene>
<dbReference type="EMBL" id="CP017146">
    <property type="protein sequence ID" value="QHO69799.1"/>
    <property type="molecule type" value="Genomic_DNA"/>
</dbReference>
<evidence type="ECO:0000256" key="6">
    <source>
        <dbReference type="RuleBase" id="RU363032"/>
    </source>
</evidence>
<feature type="transmembrane region" description="Helical" evidence="6">
    <location>
        <begin position="87"/>
        <end position="107"/>
    </location>
</feature>
<dbReference type="GO" id="GO:0031460">
    <property type="term" value="P:glycine betaine transport"/>
    <property type="evidence" value="ECO:0007669"/>
    <property type="project" value="TreeGrafter"/>
</dbReference>
<dbReference type="Proteomes" id="UP000464507">
    <property type="component" value="Chromosome"/>
</dbReference>
<feature type="domain" description="ABC transmembrane type-1" evidence="7">
    <location>
        <begin position="15"/>
        <end position="204"/>
    </location>
</feature>
<evidence type="ECO:0000313" key="8">
    <source>
        <dbReference type="EMBL" id="QHO69799.1"/>
    </source>
</evidence>
<keyword evidence="9" id="KW-1185">Reference proteome</keyword>
<dbReference type="InterPro" id="IPR000515">
    <property type="entry name" value="MetI-like"/>
</dbReference>
<comment type="subcellular location">
    <subcellularLocation>
        <location evidence="6">Cell membrane</location>
        <topology evidence="6">Multi-pass membrane protein</topology>
    </subcellularLocation>
    <subcellularLocation>
        <location evidence="1">Membrane</location>
        <topology evidence="1">Multi-pass membrane protein</topology>
    </subcellularLocation>
</comment>
<evidence type="ECO:0000256" key="3">
    <source>
        <dbReference type="ARBA" id="ARBA00022692"/>
    </source>
</evidence>
<name>A0A7L5ANB6_9MICO</name>
<dbReference type="KEGG" id="mant:BHD05_09240"/>
<dbReference type="RefSeq" id="WP_161886177.1">
    <property type="nucleotide sequence ID" value="NZ_CP017146.1"/>
</dbReference>
<dbReference type="InterPro" id="IPR035906">
    <property type="entry name" value="MetI-like_sf"/>
</dbReference>
<dbReference type="PANTHER" id="PTHR30177:SF4">
    <property type="entry name" value="OSMOPROTECTANT IMPORT PERMEASE PROTEIN OSMW"/>
    <property type="match status" value="1"/>
</dbReference>
<organism evidence="8 9">
    <name type="scientific">Marisediminicola antarctica</name>
    <dbReference type="NCBI Taxonomy" id="674079"/>
    <lineage>
        <taxon>Bacteria</taxon>
        <taxon>Bacillati</taxon>
        <taxon>Actinomycetota</taxon>
        <taxon>Actinomycetes</taxon>
        <taxon>Micrococcales</taxon>
        <taxon>Microbacteriaceae</taxon>
        <taxon>Marisediminicola</taxon>
    </lineage>
</organism>
<evidence type="ECO:0000313" key="9">
    <source>
        <dbReference type="Proteomes" id="UP000464507"/>
    </source>
</evidence>
<proteinExistence type="inferred from homology"/>
<reference evidence="8 9" key="1">
    <citation type="submission" date="2016-09" db="EMBL/GenBank/DDBJ databases">
        <title>Complete genome sequence of microbes from the polar regions.</title>
        <authorList>
            <person name="Liao L."/>
            <person name="Chen B."/>
        </authorList>
    </citation>
    <scope>NUCLEOTIDE SEQUENCE [LARGE SCALE GENOMIC DNA]</scope>
    <source>
        <strain evidence="8 9">ZS314</strain>
    </source>
</reference>
<evidence type="ECO:0000256" key="2">
    <source>
        <dbReference type="ARBA" id="ARBA00022448"/>
    </source>
</evidence>
<feature type="transmembrane region" description="Helical" evidence="6">
    <location>
        <begin position="186"/>
        <end position="206"/>
    </location>
</feature>
<evidence type="ECO:0000256" key="4">
    <source>
        <dbReference type="ARBA" id="ARBA00022989"/>
    </source>
</evidence>
<dbReference type="AlphaFoldDB" id="A0A7L5ANB6"/>
<keyword evidence="4 6" id="KW-1133">Transmembrane helix</keyword>
<comment type="similarity">
    <text evidence="6">Belongs to the binding-protein-dependent transport system permease family.</text>
</comment>
<dbReference type="Pfam" id="PF00528">
    <property type="entry name" value="BPD_transp_1"/>
    <property type="match status" value="1"/>
</dbReference>
<dbReference type="InterPro" id="IPR051204">
    <property type="entry name" value="ABC_transp_perm/SBD"/>
</dbReference>
<dbReference type="Gene3D" id="1.10.3720.10">
    <property type="entry name" value="MetI-like"/>
    <property type="match status" value="1"/>
</dbReference>
<sequence length="235" mass="24520">MNWVLNNLPLIGERTLDHLGIAVPAIILSFVLSVPIGWVANRYSASNGALLWLSGSLLALSGLLYAIPSLPLFLALPAVIGTGLRDPINVVIGLTLYGIALMVRATADALASVDPHVEQAATAMGFSGWSRFWKVELPLAGPVLLAGIRVVSVSTVSLTTVGAVLGIKSLGLLFTDGLQRNIPGEIYAGIVMTILIAIVLDALLVLCGRLLMPWRHAAAAPKAQAPAPTKLGVNA</sequence>
<keyword evidence="5 6" id="KW-0472">Membrane</keyword>
<accession>A0A7L5ANB6</accession>
<dbReference type="PROSITE" id="PS50928">
    <property type="entry name" value="ABC_TM1"/>
    <property type="match status" value="1"/>
</dbReference>
<dbReference type="GO" id="GO:0005886">
    <property type="term" value="C:plasma membrane"/>
    <property type="evidence" value="ECO:0007669"/>
    <property type="project" value="UniProtKB-SubCell"/>
</dbReference>
<dbReference type="OrthoDB" id="3233284at2"/>
<evidence type="ECO:0000256" key="5">
    <source>
        <dbReference type="ARBA" id="ARBA00023136"/>
    </source>
</evidence>
<dbReference type="CDD" id="cd06261">
    <property type="entry name" value="TM_PBP2"/>
    <property type="match status" value="1"/>
</dbReference>
<feature type="transmembrane region" description="Helical" evidence="6">
    <location>
        <begin position="20"/>
        <end position="40"/>
    </location>
</feature>
<keyword evidence="2 6" id="KW-0813">Transport</keyword>